<dbReference type="PANTHER" id="PTHR46134:SF3">
    <property type="entry name" value="ARFGAP WITH FG REPEATS 1"/>
    <property type="match status" value="1"/>
</dbReference>
<dbReference type="Gene3D" id="1.10.220.150">
    <property type="entry name" value="Arf GTPase activating protein"/>
    <property type="match status" value="1"/>
</dbReference>
<name>A0A6G0YN16_APHCR</name>
<evidence type="ECO:0000256" key="2">
    <source>
        <dbReference type="ARBA" id="ARBA00022737"/>
    </source>
</evidence>
<feature type="compositionally biased region" description="Low complexity" evidence="6">
    <location>
        <begin position="291"/>
        <end position="306"/>
    </location>
</feature>
<dbReference type="PRINTS" id="PR00405">
    <property type="entry name" value="REVINTRACTNG"/>
</dbReference>
<feature type="domain" description="Arf-GAP" evidence="7">
    <location>
        <begin position="10"/>
        <end position="129"/>
    </location>
</feature>
<dbReference type="Proteomes" id="UP000478052">
    <property type="component" value="Unassembled WGS sequence"/>
</dbReference>
<evidence type="ECO:0000259" key="7">
    <source>
        <dbReference type="PROSITE" id="PS50115"/>
    </source>
</evidence>
<keyword evidence="9" id="KW-1185">Reference proteome</keyword>
<dbReference type="PANTHER" id="PTHR46134">
    <property type="entry name" value="DRONGO, ISOFORM F"/>
    <property type="match status" value="1"/>
</dbReference>
<reference evidence="8 9" key="1">
    <citation type="submission" date="2019-08" db="EMBL/GenBank/DDBJ databases">
        <title>Whole genome of Aphis craccivora.</title>
        <authorList>
            <person name="Voronova N.V."/>
            <person name="Shulinski R.S."/>
            <person name="Bandarenka Y.V."/>
            <person name="Zhorov D.G."/>
            <person name="Warner D."/>
        </authorList>
    </citation>
    <scope>NUCLEOTIDE SEQUENCE [LARGE SCALE GENOMIC DNA]</scope>
    <source>
        <strain evidence="8">180601</strain>
        <tissue evidence="8">Whole Body</tissue>
    </source>
</reference>
<keyword evidence="4" id="KW-0862">Zinc</keyword>
<evidence type="ECO:0000313" key="8">
    <source>
        <dbReference type="EMBL" id="KAF0758710.1"/>
    </source>
</evidence>
<organism evidence="8 9">
    <name type="scientific">Aphis craccivora</name>
    <name type="common">Cowpea aphid</name>
    <dbReference type="NCBI Taxonomy" id="307492"/>
    <lineage>
        <taxon>Eukaryota</taxon>
        <taxon>Metazoa</taxon>
        <taxon>Ecdysozoa</taxon>
        <taxon>Arthropoda</taxon>
        <taxon>Hexapoda</taxon>
        <taxon>Insecta</taxon>
        <taxon>Pterygota</taxon>
        <taxon>Neoptera</taxon>
        <taxon>Paraneoptera</taxon>
        <taxon>Hemiptera</taxon>
        <taxon>Sternorrhyncha</taxon>
        <taxon>Aphidomorpha</taxon>
        <taxon>Aphidoidea</taxon>
        <taxon>Aphididae</taxon>
        <taxon>Aphidini</taxon>
        <taxon>Aphis</taxon>
        <taxon>Aphis</taxon>
    </lineage>
</organism>
<feature type="compositionally biased region" description="Polar residues" evidence="6">
    <location>
        <begin position="307"/>
        <end position="329"/>
    </location>
</feature>
<dbReference type="InterPro" id="IPR038508">
    <property type="entry name" value="ArfGAP_dom_sf"/>
</dbReference>
<dbReference type="GO" id="GO:0008270">
    <property type="term" value="F:zinc ion binding"/>
    <property type="evidence" value="ECO:0007669"/>
    <property type="project" value="UniProtKB-KW"/>
</dbReference>
<comment type="caution">
    <text evidence="8">The sequence shown here is derived from an EMBL/GenBank/DDBJ whole genome shotgun (WGS) entry which is preliminary data.</text>
</comment>
<accession>A0A6G0YN16</accession>
<dbReference type="InterPro" id="IPR037278">
    <property type="entry name" value="ARFGAP/RecO"/>
</dbReference>
<evidence type="ECO:0000256" key="6">
    <source>
        <dbReference type="SAM" id="MobiDB-lite"/>
    </source>
</evidence>
<dbReference type="PROSITE" id="PS50115">
    <property type="entry name" value="ARFGAP"/>
    <property type="match status" value="1"/>
</dbReference>
<keyword evidence="1" id="KW-0479">Metal-binding</keyword>
<evidence type="ECO:0000256" key="5">
    <source>
        <dbReference type="PROSITE-ProRule" id="PRU00288"/>
    </source>
</evidence>
<evidence type="ECO:0000256" key="3">
    <source>
        <dbReference type="ARBA" id="ARBA00022771"/>
    </source>
</evidence>
<proteinExistence type="predicted"/>
<dbReference type="FunFam" id="1.10.220.150:FF:000005">
    <property type="entry name" value="Arf-GAP domain and FG repeat-containing protein 1"/>
    <property type="match status" value="1"/>
</dbReference>
<evidence type="ECO:0000256" key="4">
    <source>
        <dbReference type="ARBA" id="ARBA00022833"/>
    </source>
</evidence>
<dbReference type="CDD" id="cd08838">
    <property type="entry name" value="ArfGap_AGFG"/>
    <property type="match status" value="1"/>
</dbReference>
<keyword evidence="2" id="KW-0677">Repeat</keyword>
<dbReference type="AlphaFoldDB" id="A0A6G0YN16"/>
<dbReference type="GO" id="GO:0005737">
    <property type="term" value="C:cytoplasm"/>
    <property type="evidence" value="ECO:0007669"/>
    <property type="project" value="TreeGrafter"/>
</dbReference>
<dbReference type="SMART" id="SM00105">
    <property type="entry name" value="ArfGap"/>
    <property type="match status" value="1"/>
</dbReference>
<dbReference type="OrthoDB" id="6036at2759"/>
<gene>
    <name evidence="8" type="ORF">FWK35_00029125</name>
</gene>
<dbReference type="GO" id="GO:0005096">
    <property type="term" value="F:GTPase activator activity"/>
    <property type="evidence" value="ECO:0007669"/>
    <property type="project" value="InterPro"/>
</dbReference>
<dbReference type="SUPFAM" id="SSF57863">
    <property type="entry name" value="ArfGap/RecO-like zinc finger"/>
    <property type="match status" value="1"/>
</dbReference>
<protein>
    <submittedName>
        <fullName evidence="8">Arf-GAP domain and FG repeat-containing protein 1 isoform X1</fullName>
    </submittedName>
</protein>
<keyword evidence="3 5" id="KW-0863">Zinc-finger</keyword>
<dbReference type="InterPro" id="IPR001164">
    <property type="entry name" value="ArfGAP_dom"/>
</dbReference>
<dbReference type="InterPro" id="IPR052248">
    <property type="entry name" value="Arf-GAP_FG-repeat_protein"/>
</dbReference>
<dbReference type="GO" id="GO:0016020">
    <property type="term" value="C:membrane"/>
    <property type="evidence" value="ECO:0007669"/>
    <property type="project" value="TreeGrafter"/>
</dbReference>
<sequence length="402" mass="45050">MANGIKKLDEYNLMVLREQLSLPANKYCFDCHQRGPTYVNVTIGSFVCTSCSGLLRGLTPPHRVKSVSMATFSTEEIDFIKSRGNESCERVWLGMYDSKQPTNDEKQIKDFMVAKYEKKMYYSDQVSQKLSNGIQTKPTITTNHQKPSTTTTPAINISSSNKFEFFKDESSNQNQSPIQTPQSFANFENNPVFSTSFDTPKNIDLNFKFVQPLQTGYFDYLTSNPIQFSPARKPNSINNRWSVAIESTSPSTSWKSNGAVSQAPTEDRYAALKDLDCLMKSQVQQDIPPQLNNSNSSAWSSDASLNGTWSSQVSENTPQNPFKSNSAYDSIQDDWASPNHVVNPFSNNIPDDWQNNIQWPNGLTSSQSMGFNDVTPWNADFSNPFKVGSASPLNKHSSNPFL</sequence>
<evidence type="ECO:0000256" key="1">
    <source>
        <dbReference type="ARBA" id="ARBA00022723"/>
    </source>
</evidence>
<dbReference type="Pfam" id="PF01412">
    <property type="entry name" value="ArfGap"/>
    <property type="match status" value="1"/>
</dbReference>
<dbReference type="EMBL" id="VUJU01003228">
    <property type="protein sequence ID" value="KAF0758710.1"/>
    <property type="molecule type" value="Genomic_DNA"/>
</dbReference>
<feature type="region of interest" description="Disordered" evidence="6">
    <location>
        <begin position="286"/>
        <end position="330"/>
    </location>
</feature>
<evidence type="ECO:0000313" key="9">
    <source>
        <dbReference type="Proteomes" id="UP000478052"/>
    </source>
</evidence>